<feature type="transmembrane region" description="Helical" evidence="1">
    <location>
        <begin position="124"/>
        <end position="143"/>
    </location>
</feature>
<sequence>MKSCLSALLAGLLFGVGLAFSQMLDPTKVLGFLDLFGYWDPSLMLVMGGALLVYLPGYFLLVKPRVERSADDSSGTAKPLFSDSFKLPTFKQFDRRLVSGAALFGVGWGMVGLCPGPALASLSFAGTQLLLFVVAMTIGLWLAKRFT</sequence>
<gene>
    <name evidence="2" type="ORF">EZV61_01585</name>
</gene>
<keyword evidence="3" id="KW-1185">Reference proteome</keyword>
<evidence type="ECO:0000256" key="1">
    <source>
        <dbReference type="SAM" id="Phobius"/>
    </source>
</evidence>
<dbReference type="RefSeq" id="WP_131414101.1">
    <property type="nucleotide sequence ID" value="NZ_SJXE01000001.1"/>
</dbReference>
<comment type="caution">
    <text evidence="2">The sequence shown here is derived from an EMBL/GenBank/DDBJ whole genome shotgun (WGS) entry which is preliminary data.</text>
</comment>
<dbReference type="InterPro" id="IPR046513">
    <property type="entry name" value="DUF6691"/>
</dbReference>
<dbReference type="Pfam" id="PF20398">
    <property type="entry name" value="DUF6691"/>
    <property type="match status" value="1"/>
</dbReference>
<name>A0ABY2AND6_9GAMM</name>
<evidence type="ECO:0000313" key="3">
    <source>
        <dbReference type="Proteomes" id="UP000292554"/>
    </source>
</evidence>
<feature type="transmembrane region" description="Helical" evidence="1">
    <location>
        <begin position="43"/>
        <end position="61"/>
    </location>
</feature>
<dbReference type="EMBL" id="SJXE01000001">
    <property type="protein sequence ID" value="TCI04690.1"/>
    <property type="molecule type" value="Genomic_DNA"/>
</dbReference>
<keyword evidence="1" id="KW-1133">Transmembrane helix</keyword>
<dbReference type="Proteomes" id="UP000292554">
    <property type="component" value="Unassembled WGS sequence"/>
</dbReference>
<accession>A0ABY2AND6</accession>
<proteinExistence type="predicted"/>
<evidence type="ECO:0000313" key="2">
    <source>
        <dbReference type="EMBL" id="TCI04690.1"/>
    </source>
</evidence>
<reference evidence="2 3" key="1">
    <citation type="submission" date="2019-02" db="EMBL/GenBank/DDBJ databases">
        <title>Corallincola luteus sp. nov., a marine bacterium isolated from surface sediment of Bohai Sea in China.</title>
        <authorList>
            <person name="Ren Q."/>
        </authorList>
    </citation>
    <scope>NUCLEOTIDE SEQUENCE [LARGE SCALE GENOMIC DNA]</scope>
    <source>
        <strain evidence="2 3">DASS28</strain>
    </source>
</reference>
<protein>
    <submittedName>
        <fullName evidence="2">YeeE/YedE family protein</fullName>
    </submittedName>
</protein>
<keyword evidence="1" id="KW-0812">Transmembrane</keyword>
<keyword evidence="1" id="KW-0472">Membrane</keyword>
<feature type="transmembrane region" description="Helical" evidence="1">
    <location>
        <begin position="97"/>
        <end position="118"/>
    </location>
</feature>
<organism evidence="2 3">
    <name type="scientific">Corallincola luteus</name>
    <dbReference type="NCBI Taxonomy" id="1775177"/>
    <lineage>
        <taxon>Bacteria</taxon>
        <taxon>Pseudomonadati</taxon>
        <taxon>Pseudomonadota</taxon>
        <taxon>Gammaproteobacteria</taxon>
        <taxon>Alteromonadales</taxon>
        <taxon>Psychromonadaceae</taxon>
        <taxon>Corallincola</taxon>
    </lineage>
</organism>